<dbReference type="SMART" id="SM00849">
    <property type="entry name" value="Lactamase_B"/>
    <property type="match status" value="1"/>
</dbReference>
<dbReference type="GO" id="GO:0016787">
    <property type="term" value="F:hydrolase activity"/>
    <property type="evidence" value="ECO:0007669"/>
    <property type="project" value="UniProtKB-KW"/>
</dbReference>
<reference evidence="2 3" key="1">
    <citation type="submission" date="2020-01" db="EMBL/GenBank/DDBJ databases">
        <title>Whole-genome sequence of Heliobacterium undosum DSM 13378.</title>
        <authorList>
            <person name="Kyndt J.A."/>
            <person name="Meyer T.E."/>
        </authorList>
    </citation>
    <scope>NUCLEOTIDE SEQUENCE [LARGE SCALE GENOMIC DNA]</scope>
    <source>
        <strain evidence="2 3">DSM 13378</strain>
    </source>
</reference>
<dbReference type="SUPFAM" id="SSF56281">
    <property type="entry name" value="Metallo-hydrolase/oxidoreductase"/>
    <property type="match status" value="1"/>
</dbReference>
<evidence type="ECO:0000313" key="2">
    <source>
        <dbReference type="EMBL" id="MZP28183.1"/>
    </source>
</evidence>
<name>A0A845KXY1_9FIRM</name>
<organism evidence="2 3">
    <name type="scientific">Heliomicrobium undosum</name>
    <dbReference type="NCBI Taxonomy" id="121734"/>
    <lineage>
        <taxon>Bacteria</taxon>
        <taxon>Bacillati</taxon>
        <taxon>Bacillota</taxon>
        <taxon>Clostridia</taxon>
        <taxon>Eubacteriales</taxon>
        <taxon>Heliobacteriaceae</taxon>
        <taxon>Heliomicrobium</taxon>
    </lineage>
</organism>
<dbReference type="InterPro" id="IPR036866">
    <property type="entry name" value="RibonucZ/Hydroxyglut_hydro"/>
</dbReference>
<dbReference type="PANTHER" id="PTHR42663">
    <property type="entry name" value="HYDROLASE C777.06C-RELATED-RELATED"/>
    <property type="match status" value="1"/>
</dbReference>
<comment type="caution">
    <text evidence="2">The sequence shown here is derived from an EMBL/GenBank/DDBJ whole genome shotgun (WGS) entry which is preliminary data.</text>
</comment>
<dbReference type="InterPro" id="IPR001279">
    <property type="entry name" value="Metallo-B-lactamas"/>
</dbReference>
<dbReference type="Proteomes" id="UP000463470">
    <property type="component" value="Unassembled WGS sequence"/>
</dbReference>
<feature type="domain" description="Metallo-beta-lactamase" evidence="1">
    <location>
        <begin position="30"/>
        <end position="225"/>
    </location>
</feature>
<accession>A0A845KXY1</accession>
<gene>
    <name evidence="2" type="ORF">GTO91_00395</name>
</gene>
<dbReference type="EMBL" id="WXEY01000001">
    <property type="protein sequence ID" value="MZP28183.1"/>
    <property type="molecule type" value="Genomic_DNA"/>
</dbReference>
<dbReference type="RefSeq" id="WP_161253166.1">
    <property type="nucleotide sequence ID" value="NZ_WXEY01000001.1"/>
</dbReference>
<dbReference type="Pfam" id="PF12706">
    <property type="entry name" value="Lactamase_B_2"/>
    <property type="match status" value="1"/>
</dbReference>
<protein>
    <submittedName>
        <fullName evidence="2">MBL fold metallo-hydrolase</fullName>
    </submittedName>
</protein>
<dbReference type="CDD" id="cd07715">
    <property type="entry name" value="TaR3-like_MBL-fold"/>
    <property type="match status" value="1"/>
</dbReference>
<evidence type="ECO:0000313" key="3">
    <source>
        <dbReference type="Proteomes" id="UP000463470"/>
    </source>
</evidence>
<evidence type="ECO:0000259" key="1">
    <source>
        <dbReference type="SMART" id="SM00849"/>
    </source>
</evidence>
<dbReference type="PANTHER" id="PTHR42663:SF4">
    <property type="entry name" value="SLL1036 PROTEIN"/>
    <property type="match status" value="1"/>
</dbReference>
<dbReference type="AlphaFoldDB" id="A0A845KXY1"/>
<keyword evidence="2" id="KW-0378">Hydrolase</keyword>
<dbReference type="OrthoDB" id="9800940at2"/>
<proteinExistence type="predicted"/>
<sequence length="282" mass="31253">MSHLRFDVTFWGVRGSLPVPGPLTTQYGGNTSCVQVRIGERDFIIDAGSGLYHLGQALSKNNSRPIQGAFLISHIHWDHIQGFPFFGPAFADQNRFALYGQAKLGRIFAELFRGQMQPPYFPVLLDTMGARLDFHDLSGGEVLEFSDGITVRTVLTNHPDGCLAYRIEQGGRSCCYLSDTEHYAWVDPVLKDFIAGADLVIYDACYTDEEYNGEGAQSSRKGWGHSTWQEGVKLVQAAGAKTLILFHHAVERTDADMQRIEELAKAAYPDCLAAREGMTISL</sequence>
<keyword evidence="3" id="KW-1185">Reference proteome</keyword>
<dbReference type="Gene3D" id="3.60.15.10">
    <property type="entry name" value="Ribonuclease Z/Hydroxyacylglutathione hydrolase-like"/>
    <property type="match status" value="1"/>
</dbReference>